<evidence type="ECO:0000259" key="14">
    <source>
        <dbReference type="PROSITE" id="PS50880"/>
    </source>
</evidence>
<reference evidence="16 17" key="1">
    <citation type="submission" date="2018-08" db="EMBL/GenBank/DDBJ databases">
        <title>Recombination of ecologically and evolutionarily significant loci maintains genetic cohesion in the Pseudomonas syringae species complex.</title>
        <authorList>
            <person name="Dillon M."/>
            <person name="Thakur S."/>
            <person name="Almeida R.N.D."/>
            <person name="Weir B.S."/>
            <person name="Guttman D.S."/>
        </authorList>
    </citation>
    <scope>NUCLEOTIDE SEQUENCE [LARGE SCALE GENOMIC DNA]</scope>
    <source>
        <strain evidence="16 17">ICMP 6917</strain>
    </source>
</reference>
<evidence type="ECO:0000256" key="8">
    <source>
        <dbReference type="ARBA" id="ARBA00023235"/>
    </source>
</evidence>
<dbReference type="Proteomes" id="UP000278332">
    <property type="component" value="Unassembled WGS sequence"/>
</dbReference>
<feature type="compositionally biased region" description="Low complexity" evidence="13">
    <location>
        <begin position="714"/>
        <end position="723"/>
    </location>
</feature>
<dbReference type="GO" id="GO:0006265">
    <property type="term" value="P:DNA topological change"/>
    <property type="evidence" value="ECO:0007669"/>
    <property type="project" value="InterPro"/>
</dbReference>
<dbReference type="NCBIfam" id="TIGR01056">
    <property type="entry name" value="topB"/>
    <property type="match status" value="1"/>
</dbReference>
<keyword evidence="6" id="KW-0799">Topoisomerase</keyword>
<evidence type="ECO:0000256" key="3">
    <source>
        <dbReference type="ARBA" id="ARBA00012891"/>
    </source>
</evidence>
<dbReference type="InterPro" id="IPR013824">
    <property type="entry name" value="Topo_IA_cen_sub1"/>
</dbReference>
<dbReference type="SMART" id="SM00436">
    <property type="entry name" value="TOP1Bc"/>
    <property type="match status" value="1"/>
</dbReference>
<dbReference type="GO" id="GO:0003677">
    <property type="term" value="F:DNA binding"/>
    <property type="evidence" value="ECO:0007669"/>
    <property type="project" value="UniProtKB-KW"/>
</dbReference>
<dbReference type="CDD" id="cd03362">
    <property type="entry name" value="TOPRIM_TopoIA_TopoIII"/>
    <property type="match status" value="1"/>
</dbReference>
<dbReference type="SMART" id="SM00493">
    <property type="entry name" value="TOPRIM"/>
    <property type="match status" value="1"/>
</dbReference>
<evidence type="ECO:0000256" key="6">
    <source>
        <dbReference type="ARBA" id="ARBA00023029"/>
    </source>
</evidence>
<dbReference type="Gene3D" id="1.10.460.10">
    <property type="entry name" value="Topoisomerase I, domain 2"/>
    <property type="match status" value="1"/>
</dbReference>
<dbReference type="PROSITE" id="PS52039">
    <property type="entry name" value="TOPO_IA_2"/>
    <property type="match status" value="1"/>
</dbReference>
<dbReference type="SUPFAM" id="SSF56712">
    <property type="entry name" value="Prokaryotic type I DNA topoisomerase"/>
    <property type="match status" value="1"/>
</dbReference>
<protein>
    <recommendedName>
        <fullName evidence="3">DNA topoisomerase</fullName>
        <ecNumber evidence="3">5.6.2.1</ecNumber>
    </recommendedName>
    <alternativeName>
        <fullName evidence="12">Omega-protein</fullName>
    </alternativeName>
    <alternativeName>
        <fullName evidence="11">Relaxing enzyme</fullName>
    </alternativeName>
    <alternativeName>
        <fullName evidence="9">Swivelase</fullName>
    </alternativeName>
    <alternativeName>
        <fullName evidence="10">Untwisting enzyme</fullName>
    </alternativeName>
</protein>
<evidence type="ECO:0000256" key="9">
    <source>
        <dbReference type="ARBA" id="ARBA00030003"/>
    </source>
</evidence>
<feature type="region of interest" description="Disordered" evidence="13">
    <location>
        <begin position="714"/>
        <end position="753"/>
    </location>
</feature>
<feature type="domain" description="Topo IA-type catalytic" evidence="15">
    <location>
        <begin position="250"/>
        <end position="701"/>
    </location>
</feature>
<dbReference type="Gene3D" id="3.40.50.140">
    <property type="match status" value="1"/>
</dbReference>
<dbReference type="InterPro" id="IPR023405">
    <property type="entry name" value="Topo_IA_core_domain"/>
</dbReference>
<evidence type="ECO:0000256" key="12">
    <source>
        <dbReference type="ARBA" id="ARBA00032877"/>
    </source>
</evidence>
<comment type="caution">
    <text evidence="16">The sequence shown here is derived from an EMBL/GenBank/DDBJ whole genome shotgun (WGS) entry which is preliminary data.</text>
</comment>
<keyword evidence="5" id="KW-0460">Magnesium</keyword>
<evidence type="ECO:0000256" key="5">
    <source>
        <dbReference type="ARBA" id="ARBA00022842"/>
    </source>
</evidence>
<dbReference type="GO" id="GO:0006281">
    <property type="term" value="P:DNA repair"/>
    <property type="evidence" value="ECO:0007669"/>
    <property type="project" value="TreeGrafter"/>
</dbReference>
<dbReference type="EC" id="5.6.2.1" evidence="3"/>
<organism evidence="16 17">
    <name type="scientific">Pseudomonas cichorii</name>
    <dbReference type="NCBI Taxonomy" id="36746"/>
    <lineage>
        <taxon>Bacteria</taxon>
        <taxon>Pseudomonadati</taxon>
        <taxon>Pseudomonadota</taxon>
        <taxon>Gammaproteobacteria</taxon>
        <taxon>Pseudomonadales</taxon>
        <taxon>Pseudomonadaceae</taxon>
        <taxon>Pseudomonas</taxon>
    </lineage>
</organism>
<dbReference type="Gene3D" id="2.70.20.10">
    <property type="entry name" value="Topoisomerase I, domain 3"/>
    <property type="match status" value="1"/>
</dbReference>
<dbReference type="GO" id="GO:0006310">
    <property type="term" value="P:DNA recombination"/>
    <property type="evidence" value="ECO:0007669"/>
    <property type="project" value="TreeGrafter"/>
</dbReference>
<dbReference type="InterPro" id="IPR000380">
    <property type="entry name" value="Topo_IA"/>
</dbReference>
<keyword evidence="8 16" id="KW-0413">Isomerase</keyword>
<dbReference type="AlphaFoldDB" id="A0A3M4W5J3"/>
<dbReference type="InterPro" id="IPR013497">
    <property type="entry name" value="Topo_IA_cen"/>
</dbReference>
<accession>A0A3M4W5J3</accession>
<dbReference type="InterPro" id="IPR003601">
    <property type="entry name" value="Topo_IA_2"/>
</dbReference>
<evidence type="ECO:0000256" key="13">
    <source>
        <dbReference type="SAM" id="MobiDB-lite"/>
    </source>
</evidence>
<dbReference type="GO" id="GO:0003917">
    <property type="term" value="F:DNA topoisomerase type I (single strand cut, ATP-independent) activity"/>
    <property type="evidence" value="ECO:0007669"/>
    <property type="project" value="UniProtKB-EC"/>
</dbReference>
<dbReference type="PROSITE" id="PS50880">
    <property type="entry name" value="TOPRIM"/>
    <property type="match status" value="1"/>
</dbReference>
<dbReference type="Pfam" id="PF01751">
    <property type="entry name" value="Toprim"/>
    <property type="match status" value="1"/>
</dbReference>
<evidence type="ECO:0000256" key="1">
    <source>
        <dbReference type="ARBA" id="ARBA00000213"/>
    </source>
</evidence>
<dbReference type="CDD" id="cd00186">
    <property type="entry name" value="TOP1Ac"/>
    <property type="match status" value="1"/>
</dbReference>
<feature type="compositionally biased region" description="Basic residues" evidence="13">
    <location>
        <begin position="742"/>
        <end position="753"/>
    </location>
</feature>
<dbReference type="Gene3D" id="1.10.290.10">
    <property type="entry name" value="Topoisomerase I, domain 4"/>
    <property type="match status" value="1"/>
</dbReference>
<keyword evidence="4" id="KW-0479">Metal-binding</keyword>
<dbReference type="GO" id="GO:0046872">
    <property type="term" value="F:metal ion binding"/>
    <property type="evidence" value="ECO:0007669"/>
    <property type="project" value="UniProtKB-KW"/>
</dbReference>
<dbReference type="FunFam" id="1.10.290.10:FF:000004">
    <property type="entry name" value="DNA topoisomerase 3"/>
    <property type="match status" value="1"/>
</dbReference>
<dbReference type="FunFam" id="3.40.50.140:FF:000004">
    <property type="entry name" value="DNA topoisomerase 3"/>
    <property type="match status" value="1"/>
</dbReference>
<feature type="domain" description="Toprim" evidence="14">
    <location>
        <begin position="102"/>
        <end position="233"/>
    </location>
</feature>
<dbReference type="PANTHER" id="PTHR11390:SF21">
    <property type="entry name" value="DNA TOPOISOMERASE 3-ALPHA"/>
    <property type="match status" value="1"/>
</dbReference>
<dbReference type="PRINTS" id="PR00417">
    <property type="entry name" value="PRTPISMRASEI"/>
</dbReference>
<dbReference type="GO" id="GO:0043597">
    <property type="term" value="C:cytoplasmic replication fork"/>
    <property type="evidence" value="ECO:0007669"/>
    <property type="project" value="TreeGrafter"/>
</dbReference>
<evidence type="ECO:0000256" key="10">
    <source>
        <dbReference type="ARBA" id="ARBA00031985"/>
    </source>
</evidence>
<dbReference type="InterPro" id="IPR013825">
    <property type="entry name" value="Topo_IA_cen_sub2"/>
</dbReference>
<dbReference type="PANTHER" id="PTHR11390">
    <property type="entry name" value="PROKARYOTIC DNA TOPOISOMERASE"/>
    <property type="match status" value="1"/>
</dbReference>
<dbReference type="NCBIfam" id="NF005829">
    <property type="entry name" value="PRK07726.1"/>
    <property type="match status" value="1"/>
</dbReference>
<dbReference type="InterPro" id="IPR005738">
    <property type="entry name" value="TopoIII"/>
</dbReference>
<evidence type="ECO:0000259" key="15">
    <source>
        <dbReference type="PROSITE" id="PS52039"/>
    </source>
</evidence>
<dbReference type="InterPro" id="IPR006171">
    <property type="entry name" value="TOPRIM_dom"/>
</dbReference>
<dbReference type="InterPro" id="IPR023406">
    <property type="entry name" value="Topo_IA_AS"/>
</dbReference>
<comment type="similarity">
    <text evidence="2">Belongs to the type IA topoisomerase family.</text>
</comment>
<sequence>MRCKCHRPRPHRAAWRGTGHRVAAVQAALPPARRHLRGIPGATTRSLAGAPEWRAGGNRGLACRWASPTRFICISIQINLAHNAFSVHPYRIQTPSMQAVVMRLFLCEKPSQAKDIAAVLGATRRGDGCWTGPNATVTWCIGHLLETAPPDAYDARYKRWVLEDLPIVPDKWKMLVKPRTASQFKAVKRLLGEARELIIATDADREGEMIARELVEHCRYRGPIQRLWLSALDDASIRKALASLKPGADTFSLYHSALGRSRADWLIGMNMSRLFTLLGRQSGYQGVLPVGRVQTPTLRLVVDRDRSIADFVPVPYWAIDVKLLHDGQAFIAQWRAPSDACDDQDRCLNQPLAQQAAEAIRNAASAKVVKLRTERIREAAPLPFDLGTLQEICSKKLGLGAQETLDIAQALYETHKVITYPRSDCGYLPMSQHGEAAGIIAALGQSDPALSELLRHLDPQRRSRAWNDAKVSAHHGIIPTAAARGIERLTGKPRAVYTLIRARYLAQFLPNHEYDRTQADFDCAGQALRAVGKQIIEPGWKRAMPEALAPAKGREAPPPQNLPALFQGCDCPVSDVILKDLWTQPPKPFTEGDLIKAMKNVAKLVEDPLLKQKLKDTTGIGTEATRAGIIQGLIDRGYLIKQGKALSATAAAFSLIDAVPRAIADPGTTAIWEQALDMVQNGEMSLEEFVAKQAAWMSKQVSRCVGLRMTISGPASPAGGAAPWKKKRKTGTRKAAGATASKGKRPTRATKKA</sequence>
<evidence type="ECO:0000256" key="4">
    <source>
        <dbReference type="ARBA" id="ARBA00022723"/>
    </source>
</evidence>
<evidence type="ECO:0000256" key="2">
    <source>
        <dbReference type="ARBA" id="ARBA00009446"/>
    </source>
</evidence>
<dbReference type="InterPro" id="IPR003602">
    <property type="entry name" value="Topo_IA_DNA-bd_dom"/>
</dbReference>
<dbReference type="InterPro" id="IPR013826">
    <property type="entry name" value="Topo_IA_cen_sub3"/>
</dbReference>
<gene>
    <name evidence="16" type="ORF">ALP84_04342</name>
</gene>
<evidence type="ECO:0000313" key="16">
    <source>
        <dbReference type="EMBL" id="RMR59203.1"/>
    </source>
</evidence>
<evidence type="ECO:0000256" key="11">
    <source>
        <dbReference type="ARBA" id="ARBA00032235"/>
    </source>
</evidence>
<dbReference type="SMART" id="SM00437">
    <property type="entry name" value="TOP1Ac"/>
    <property type="match status" value="1"/>
</dbReference>
<dbReference type="InterPro" id="IPR034144">
    <property type="entry name" value="TOPRIM_TopoIII"/>
</dbReference>
<dbReference type="EMBL" id="RBRY01000062">
    <property type="protein sequence ID" value="RMR59203.1"/>
    <property type="molecule type" value="Genomic_DNA"/>
</dbReference>
<evidence type="ECO:0000313" key="17">
    <source>
        <dbReference type="Proteomes" id="UP000278332"/>
    </source>
</evidence>
<name>A0A3M4W5J3_PSECI</name>
<proteinExistence type="inferred from homology"/>
<keyword evidence="7" id="KW-0238">DNA-binding</keyword>
<dbReference type="PROSITE" id="PS00396">
    <property type="entry name" value="TOPO_IA_1"/>
    <property type="match status" value="1"/>
</dbReference>
<comment type="catalytic activity">
    <reaction evidence="1">
        <text>ATP-independent breakage of single-stranded DNA, followed by passage and rejoining.</text>
        <dbReference type="EC" id="5.6.2.1"/>
    </reaction>
</comment>
<evidence type="ECO:0000256" key="7">
    <source>
        <dbReference type="ARBA" id="ARBA00023125"/>
    </source>
</evidence>
<dbReference type="Pfam" id="PF01131">
    <property type="entry name" value="Topoisom_bac"/>
    <property type="match status" value="1"/>
</dbReference>